<keyword evidence="1" id="KW-1133">Transmembrane helix</keyword>
<dbReference type="Proteomes" id="UP000625527">
    <property type="component" value="Unassembled WGS sequence"/>
</dbReference>
<dbReference type="RefSeq" id="WP_192865264.1">
    <property type="nucleotide sequence ID" value="NZ_JADAQT010000110.1"/>
</dbReference>
<feature type="transmembrane region" description="Helical" evidence="1">
    <location>
        <begin position="515"/>
        <end position="540"/>
    </location>
</feature>
<dbReference type="EMBL" id="JADAQT010000110">
    <property type="protein sequence ID" value="MBE1878725.1"/>
    <property type="molecule type" value="Genomic_DNA"/>
</dbReference>
<reference evidence="2 3" key="1">
    <citation type="submission" date="2020-10" db="EMBL/GenBank/DDBJ databases">
        <title>Myceligenerans pegani sp. nov., an endophytic actinomycete isolated from Peganum harmala L. in Xinjiang, China.</title>
        <authorList>
            <person name="Xin L."/>
        </authorList>
    </citation>
    <scope>NUCLEOTIDE SEQUENCE [LARGE SCALE GENOMIC DNA]</scope>
    <source>
        <strain evidence="2 3">TRM65318</strain>
    </source>
</reference>
<comment type="caution">
    <text evidence="2">The sequence shown here is derived from an EMBL/GenBank/DDBJ whole genome shotgun (WGS) entry which is preliminary data.</text>
</comment>
<evidence type="ECO:0000313" key="2">
    <source>
        <dbReference type="EMBL" id="MBE1878725.1"/>
    </source>
</evidence>
<keyword evidence="3" id="KW-1185">Reference proteome</keyword>
<keyword evidence="1" id="KW-0472">Membrane</keyword>
<organism evidence="2 3">
    <name type="scientific">Myceligenerans pegani</name>
    <dbReference type="NCBI Taxonomy" id="2776917"/>
    <lineage>
        <taxon>Bacteria</taxon>
        <taxon>Bacillati</taxon>
        <taxon>Actinomycetota</taxon>
        <taxon>Actinomycetes</taxon>
        <taxon>Micrococcales</taxon>
        <taxon>Promicromonosporaceae</taxon>
        <taxon>Myceligenerans</taxon>
    </lineage>
</organism>
<sequence length="576" mass="61580">MTTAPLTAAFPGIQRVEADGVPVLIAPREGNTTGGIIFRVGSADETLATSGITHLVEHLALQSQVLSDAHVNGQTRPDVTVFHATGSEDEVVRYLNDVCSALRDGLPLDRLETEMEILRSEASLRNPGYVGRMHLERHGAQGYGVRALGERGLDRLTAREVETWATTRFTRQNAIAWFSSDTVPSALDLRLPEGSRMPLPPVTKVLSGTPAFLTGLRDGIAVDAIVRRTGIESVVTGVIEQALHRDLRRDTDIASQIHAEHERLDDDHVRVTITVHAAEGRHEATAGGLTDVLGRLRFHVSDDDLAAARALRLEELAEWAAAPEAAVLPSIAHQTLTGRLVEEPAEVRARIEAATADSVRELIAAIWSEALWFGPRELRSIGATPAPEHSLTRVNGTACPRLDDPSVSLVIGDDGVSLVAGDAAVTVLFSEVALLETVPDGARALTGHDGFRVELEPTLYQGLGPDLIARIDTKVPQDVVVHLPAREADEIPVPRDPGPANRAGRSDLRRRARKVVATIVLVPVTLIAIMVVGIGIGAGIEKLTGTSVPVGVGLAPLAVLAAMSIVRSRHGKEKNQ</sequence>
<feature type="transmembrane region" description="Helical" evidence="1">
    <location>
        <begin position="546"/>
        <end position="566"/>
    </location>
</feature>
<keyword evidence="1" id="KW-0812">Transmembrane</keyword>
<accession>A0ABR9N5T7</accession>
<dbReference type="Gene3D" id="3.30.830.10">
    <property type="entry name" value="Metalloenzyme, LuxS/M16 peptidase-like"/>
    <property type="match status" value="2"/>
</dbReference>
<evidence type="ECO:0000313" key="3">
    <source>
        <dbReference type="Proteomes" id="UP000625527"/>
    </source>
</evidence>
<gene>
    <name evidence="2" type="ORF">IHE71_23805</name>
</gene>
<proteinExistence type="predicted"/>
<dbReference type="SUPFAM" id="SSF63411">
    <property type="entry name" value="LuxS/MPP-like metallohydrolase"/>
    <property type="match status" value="2"/>
</dbReference>
<name>A0ABR9N5T7_9MICO</name>
<evidence type="ECO:0000256" key="1">
    <source>
        <dbReference type="SAM" id="Phobius"/>
    </source>
</evidence>
<dbReference type="InterPro" id="IPR011249">
    <property type="entry name" value="Metalloenz_LuxS/M16"/>
</dbReference>
<protein>
    <submittedName>
        <fullName evidence="2">Insulinase family protein</fullName>
    </submittedName>
</protein>